<comment type="caution">
    <text evidence="1">The sequence shown here is derived from an EMBL/GenBank/DDBJ whole genome shotgun (WGS) entry which is preliminary data.</text>
</comment>
<dbReference type="EMBL" id="WHWC01000011">
    <property type="protein sequence ID" value="KAG8373730.1"/>
    <property type="molecule type" value="Genomic_DNA"/>
</dbReference>
<reference evidence="1" key="1">
    <citation type="submission" date="2019-10" db="EMBL/GenBank/DDBJ databases">
        <authorList>
            <person name="Zhang R."/>
            <person name="Pan Y."/>
            <person name="Wang J."/>
            <person name="Ma R."/>
            <person name="Yu S."/>
        </authorList>
    </citation>
    <scope>NUCLEOTIDE SEQUENCE</scope>
    <source>
        <strain evidence="1">LA-IB0</strain>
        <tissue evidence="1">Leaf</tissue>
    </source>
</reference>
<gene>
    <name evidence="1" type="ORF">BUALT_Bualt11G0055300</name>
</gene>
<keyword evidence="2" id="KW-1185">Reference proteome</keyword>
<dbReference type="PANTHER" id="PTHR33384">
    <property type="entry name" value="EXPRESSED PROTEIN"/>
    <property type="match status" value="1"/>
</dbReference>
<sequence>MGRLVCPKPCRVGQSHFNNCMMPLRFHTRAELLGMILSKDGSEAEPYETISSSPPPFCFRSPPCRNSNPLIQDVHFGVEKLNAISSSPSDSASPPSTHPSVNIGMKQSAVIRVEGFGCQSSRLVAMG</sequence>
<evidence type="ECO:0000313" key="1">
    <source>
        <dbReference type="EMBL" id="KAG8373730.1"/>
    </source>
</evidence>
<dbReference type="Proteomes" id="UP000826271">
    <property type="component" value="Unassembled WGS sequence"/>
</dbReference>
<organism evidence="1 2">
    <name type="scientific">Buddleja alternifolia</name>
    <dbReference type="NCBI Taxonomy" id="168488"/>
    <lineage>
        <taxon>Eukaryota</taxon>
        <taxon>Viridiplantae</taxon>
        <taxon>Streptophyta</taxon>
        <taxon>Embryophyta</taxon>
        <taxon>Tracheophyta</taxon>
        <taxon>Spermatophyta</taxon>
        <taxon>Magnoliopsida</taxon>
        <taxon>eudicotyledons</taxon>
        <taxon>Gunneridae</taxon>
        <taxon>Pentapetalae</taxon>
        <taxon>asterids</taxon>
        <taxon>lamiids</taxon>
        <taxon>Lamiales</taxon>
        <taxon>Scrophulariaceae</taxon>
        <taxon>Buddlejeae</taxon>
        <taxon>Buddleja</taxon>
    </lineage>
</organism>
<dbReference type="PANTHER" id="PTHR33384:SF22">
    <property type="match status" value="1"/>
</dbReference>
<accession>A0AAV6WXK5</accession>
<name>A0AAV6WXK5_9LAMI</name>
<proteinExistence type="predicted"/>
<dbReference type="AlphaFoldDB" id="A0AAV6WXK5"/>
<evidence type="ECO:0000313" key="2">
    <source>
        <dbReference type="Proteomes" id="UP000826271"/>
    </source>
</evidence>
<protein>
    <submittedName>
        <fullName evidence="1">Uncharacterized protein</fullName>
    </submittedName>
</protein>